<evidence type="ECO:0000256" key="1">
    <source>
        <dbReference type="ARBA" id="ARBA00022574"/>
    </source>
</evidence>
<evidence type="ECO:0000259" key="5">
    <source>
        <dbReference type="PROSITE" id="PS50181"/>
    </source>
</evidence>
<reference evidence="6" key="1">
    <citation type="submission" date="2023-01" db="EMBL/GenBank/DDBJ databases">
        <title>Genome assembly of the deep-sea coral Lophelia pertusa.</title>
        <authorList>
            <person name="Herrera S."/>
            <person name="Cordes E."/>
        </authorList>
    </citation>
    <scope>NUCLEOTIDE SEQUENCE</scope>
    <source>
        <strain evidence="6">USNM1676648</strain>
        <tissue evidence="6">Polyp</tissue>
    </source>
</reference>
<dbReference type="GO" id="GO:0005634">
    <property type="term" value="C:nucleus"/>
    <property type="evidence" value="ECO:0007669"/>
    <property type="project" value="TreeGrafter"/>
</dbReference>
<dbReference type="Gene3D" id="2.130.10.10">
    <property type="entry name" value="YVTN repeat-like/Quinoprotein amine dehydrogenase"/>
    <property type="match status" value="1"/>
</dbReference>
<dbReference type="AlphaFoldDB" id="A0A9W9YUH5"/>
<dbReference type="SUPFAM" id="SSF81383">
    <property type="entry name" value="F-box domain"/>
    <property type="match status" value="1"/>
</dbReference>
<dbReference type="CDD" id="cd22133">
    <property type="entry name" value="F-box_FBXW7"/>
    <property type="match status" value="1"/>
</dbReference>
<feature type="repeat" description="WD" evidence="3">
    <location>
        <begin position="356"/>
        <end position="381"/>
    </location>
</feature>
<evidence type="ECO:0000313" key="7">
    <source>
        <dbReference type="Proteomes" id="UP001163046"/>
    </source>
</evidence>
<name>A0A9W9YUH5_9CNID</name>
<evidence type="ECO:0000256" key="2">
    <source>
        <dbReference type="ARBA" id="ARBA00022737"/>
    </source>
</evidence>
<dbReference type="SMART" id="SM00256">
    <property type="entry name" value="FBOX"/>
    <property type="match status" value="1"/>
</dbReference>
<dbReference type="SUPFAM" id="SSF50978">
    <property type="entry name" value="WD40 repeat-like"/>
    <property type="match status" value="1"/>
</dbReference>
<dbReference type="PANTHER" id="PTHR19849:SF1">
    <property type="entry name" value="F-BOX_WD REPEAT-CONTAINING PROTEIN 7"/>
    <property type="match status" value="1"/>
</dbReference>
<dbReference type="InterPro" id="IPR036322">
    <property type="entry name" value="WD40_repeat_dom_sf"/>
</dbReference>
<dbReference type="InterPro" id="IPR001680">
    <property type="entry name" value="WD40_rpt"/>
</dbReference>
<dbReference type="GO" id="GO:0010992">
    <property type="term" value="P:ubiquitin recycling"/>
    <property type="evidence" value="ECO:0007669"/>
    <property type="project" value="TreeGrafter"/>
</dbReference>
<gene>
    <name evidence="6" type="primary">FBXW7_1</name>
    <name evidence="6" type="ORF">OS493_037254</name>
</gene>
<dbReference type="InterPro" id="IPR036047">
    <property type="entry name" value="F-box-like_dom_sf"/>
</dbReference>
<feature type="domain" description="F-box" evidence="5">
    <location>
        <begin position="231"/>
        <end position="277"/>
    </location>
</feature>
<dbReference type="GO" id="GO:0043130">
    <property type="term" value="F:ubiquitin binding"/>
    <property type="evidence" value="ECO:0007669"/>
    <property type="project" value="TreeGrafter"/>
</dbReference>
<proteinExistence type="predicted"/>
<dbReference type="Gene3D" id="1.20.1280.50">
    <property type="match status" value="1"/>
</dbReference>
<dbReference type="Pfam" id="PF12836">
    <property type="entry name" value="HHH_3"/>
    <property type="match status" value="1"/>
</dbReference>
<feature type="compositionally biased region" description="Basic and acidic residues" evidence="4">
    <location>
        <begin position="130"/>
        <end position="140"/>
    </location>
</feature>
<dbReference type="FunFam" id="1.20.1280.50:FF:000133">
    <property type="entry name" value="F-box and WD repeat domain-containing 7"/>
    <property type="match status" value="1"/>
</dbReference>
<accession>A0A9W9YUH5</accession>
<dbReference type="InterPro" id="IPR001810">
    <property type="entry name" value="F-box_dom"/>
</dbReference>
<dbReference type="Gene3D" id="1.10.150.280">
    <property type="entry name" value="AF1531-like domain"/>
    <property type="match status" value="1"/>
</dbReference>
<feature type="region of interest" description="Disordered" evidence="4">
    <location>
        <begin position="68"/>
        <end position="140"/>
    </location>
</feature>
<protein>
    <submittedName>
        <fullName evidence="6">F-box/WD repeat-containing protein 7</fullName>
    </submittedName>
</protein>
<keyword evidence="2" id="KW-0677">Repeat</keyword>
<evidence type="ECO:0000256" key="4">
    <source>
        <dbReference type="SAM" id="MobiDB-lite"/>
    </source>
</evidence>
<dbReference type="GO" id="GO:0005737">
    <property type="term" value="C:cytoplasm"/>
    <property type="evidence" value="ECO:0007669"/>
    <property type="project" value="TreeGrafter"/>
</dbReference>
<evidence type="ECO:0000256" key="3">
    <source>
        <dbReference type="PROSITE-ProRule" id="PRU00221"/>
    </source>
</evidence>
<feature type="compositionally biased region" description="Polar residues" evidence="4">
    <location>
        <begin position="94"/>
        <end position="104"/>
    </location>
</feature>
<dbReference type="Pfam" id="PF12937">
    <property type="entry name" value="F-box-like"/>
    <property type="match status" value="1"/>
</dbReference>
<keyword evidence="1 3" id="KW-0853">WD repeat</keyword>
<evidence type="ECO:0000313" key="6">
    <source>
        <dbReference type="EMBL" id="KAJ7369667.1"/>
    </source>
</evidence>
<dbReference type="GO" id="GO:0043161">
    <property type="term" value="P:proteasome-mediated ubiquitin-dependent protein catabolic process"/>
    <property type="evidence" value="ECO:0007669"/>
    <property type="project" value="TreeGrafter"/>
</dbReference>
<comment type="caution">
    <text evidence="6">The sequence shown here is derived from an EMBL/GenBank/DDBJ whole genome shotgun (WGS) entry which is preliminary data.</text>
</comment>
<dbReference type="InterPro" id="IPR010994">
    <property type="entry name" value="RuvA_2-like"/>
</dbReference>
<dbReference type="InterPro" id="IPR015943">
    <property type="entry name" value="WD40/YVTN_repeat-like_dom_sf"/>
</dbReference>
<dbReference type="PROSITE" id="PS50181">
    <property type="entry name" value="FBOX"/>
    <property type="match status" value="1"/>
</dbReference>
<organism evidence="6 7">
    <name type="scientific">Desmophyllum pertusum</name>
    <dbReference type="NCBI Taxonomy" id="174260"/>
    <lineage>
        <taxon>Eukaryota</taxon>
        <taxon>Metazoa</taxon>
        <taxon>Cnidaria</taxon>
        <taxon>Anthozoa</taxon>
        <taxon>Hexacorallia</taxon>
        <taxon>Scleractinia</taxon>
        <taxon>Caryophylliina</taxon>
        <taxon>Caryophylliidae</taxon>
        <taxon>Desmophyllum</taxon>
    </lineage>
</organism>
<sequence length="393" mass="43850">MAGPGRMVDINRATTEELEGLNGVGKTIAKSIVEFRTALGGFSSIEDLKVIPGIGRLFIDGHKDGLCCSPSPSISRRETRGSAKAKTGRHSLNRRSSPTASNKGHGTPKGRGESGKRKLSSSSNQLNNDESEKASPEKKFCTPTQRRLLKLLPLRNYGTIKTATPVMSPVDSRCRHMSFCSHPPAGLEEWLHTFQQWTSEERKYALDEIIENCEPTVVRHIMGTIEPRFQRDFISLLPRELALYVLSFLEPNDLLQAAQTCKCWQTLCDDNLLWKQKCKQARIEEEPVTPVKCNKRRSNNSQQVNQNTKAAGNSPFKKLFMTKQRVYWNWRMGPLRPSKILKGHDDHVITCLQFCGSRIVSGSDDGTLKVWSALSGKCLRTLVGHTGGCGRLS</sequence>
<dbReference type="Proteomes" id="UP001163046">
    <property type="component" value="Unassembled WGS sequence"/>
</dbReference>
<dbReference type="SUPFAM" id="SSF47781">
    <property type="entry name" value="RuvA domain 2-like"/>
    <property type="match status" value="1"/>
</dbReference>
<dbReference type="SMART" id="SM00320">
    <property type="entry name" value="WD40"/>
    <property type="match status" value="1"/>
</dbReference>
<dbReference type="OrthoDB" id="190105at2759"/>
<dbReference type="EMBL" id="MU826894">
    <property type="protein sequence ID" value="KAJ7369667.1"/>
    <property type="molecule type" value="Genomic_DNA"/>
</dbReference>
<dbReference type="PANTHER" id="PTHR19849">
    <property type="entry name" value="PHOSPHOLIPASE A-2-ACTIVATING PROTEIN"/>
    <property type="match status" value="1"/>
</dbReference>
<keyword evidence="7" id="KW-1185">Reference proteome</keyword>
<dbReference type="Pfam" id="PF00400">
    <property type="entry name" value="WD40"/>
    <property type="match status" value="1"/>
</dbReference>
<dbReference type="PROSITE" id="PS50082">
    <property type="entry name" value="WD_REPEATS_2"/>
    <property type="match status" value="1"/>
</dbReference>